<keyword evidence="10" id="KW-1185">Reference proteome</keyword>
<dbReference type="InterPro" id="IPR051572">
    <property type="entry name" value="VTC_Complex_Subunit"/>
</dbReference>
<dbReference type="OrthoDB" id="2243669at2759"/>
<reference evidence="10" key="1">
    <citation type="submission" date="2016-06" db="EMBL/GenBank/DDBJ databases">
        <title>First high quality genome sequence of Plasmodium coatneyi using continuous long reads from single molecule, real-time sequencing.</title>
        <authorList>
            <person name="Chien J.-T."/>
            <person name="Pakala S.B."/>
            <person name="Geraldo J.A."/>
            <person name="Lapp S.A."/>
            <person name="Barnwell J.W."/>
            <person name="Kissinger J.C."/>
            <person name="Galinski M.R."/>
            <person name="Humphrey J.C."/>
        </authorList>
    </citation>
    <scope>NUCLEOTIDE SEQUENCE [LARGE SCALE GENOMIC DNA]</scope>
    <source>
        <strain evidence="10">Hackeri</strain>
    </source>
</reference>
<evidence type="ECO:0000259" key="8">
    <source>
        <dbReference type="PROSITE" id="PS51382"/>
    </source>
</evidence>
<dbReference type="InterPro" id="IPR042267">
    <property type="entry name" value="VTC_sf"/>
</dbReference>
<feature type="region of interest" description="Disordered" evidence="6">
    <location>
        <begin position="619"/>
        <end position="715"/>
    </location>
</feature>
<protein>
    <submittedName>
        <fullName evidence="9">SPX d0main containing protein</fullName>
    </submittedName>
</protein>
<dbReference type="VEuPathDB" id="PlasmoDB:PCOAH_00053830"/>
<feature type="compositionally biased region" description="Basic and acidic residues" evidence="6">
    <location>
        <begin position="508"/>
        <end position="519"/>
    </location>
</feature>
<dbReference type="CDD" id="cd14447">
    <property type="entry name" value="SPX"/>
    <property type="match status" value="1"/>
</dbReference>
<comment type="subcellular location">
    <subcellularLocation>
        <location evidence="1">Vacuole membrane</location>
        <topology evidence="1">Multi-pass membrane protein</topology>
    </subcellularLocation>
</comment>
<dbReference type="Pfam" id="PF09359">
    <property type="entry name" value="VTC"/>
    <property type="match status" value="1"/>
</dbReference>
<feature type="domain" description="SPX" evidence="8">
    <location>
        <begin position="1"/>
        <end position="167"/>
    </location>
</feature>
<evidence type="ECO:0000256" key="4">
    <source>
        <dbReference type="ARBA" id="ARBA00022989"/>
    </source>
</evidence>
<dbReference type="EMBL" id="CP016252">
    <property type="protein sequence ID" value="ANQ10859.1"/>
    <property type="molecule type" value="Genomic_DNA"/>
</dbReference>
<evidence type="ECO:0000256" key="2">
    <source>
        <dbReference type="ARBA" id="ARBA00022554"/>
    </source>
</evidence>
<feature type="compositionally biased region" description="Polar residues" evidence="6">
    <location>
        <begin position="681"/>
        <end position="691"/>
    </location>
</feature>
<evidence type="ECO:0000313" key="9">
    <source>
        <dbReference type="EMBL" id="ANQ10859.1"/>
    </source>
</evidence>
<name>A0A1B1E7W4_9APIC</name>
<feature type="transmembrane region" description="Helical" evidence="7">
    <location>
        <begin position="885"/>
        <end position="907"/>
    </location>
</feature>
<sequence length="954" mass="108986">MKFSKKLQERMHPKYREHYIAYKELKKAIRLITGKDTSTFTIKEVTTNFGSTRALSGAEYQSAESRFQNILNGELEKINKFTRRMIKEWYDDAKICLEKLEKLEKLQKLQKGDSLLDLPDVVKQLNQLGSTLKFLDSYRIINFTGFRKITKKFDKHNEKVVSSSFYITVVIRSFFMSYDMNLLVCILSLCYKHYRDRGVRNVTSVNVATGDDLEGKSTNHLVVTPTQSLPPKPPGENPLGEEHHEEESTSTFEKKNGNIFSQSGESQGNAPSPPVDGENPRKGTRHTKYIVKAQNLINAKVEISKYYTFHYYDMEEHELMPPFERFIELISTSKVQNDLTTIYFDDATFGRYHKYVNGSSEHGRSNQCVRLRCYRYVDAEKESTKTVIQHFNLFEPSCEPNERYVFPKDVPQEDLKIGCVGDLYNLRRGDSSNGPHSVHGSDSLQMQHHDRCIREVERNKLTGCLKSKVNRIHFGDDHVSGYIDENICYWVHTDKGAIHRCEEVDSVDGDHSELDEPSKGKQHNGVPNSGHHDADQYKTCNEEKTTPKGRRKYAYFDYAVIDVSVKELSGRDFSFQLNHLGVVKEIWGYSSYLQGISMLYPHRISTAPHWRIYTHPDWTKLNAGESSNRGKKKTKKGGTGLDVGTGQNEAKQRKNKKNRRGTLQGKESNKPLPSEEKNHTDISSSENTAEYTETVEKHPSGKKDENKKGITYTGASARIAHESEVIFRNEIERNKPPSARHIHLNIDSLGSRDYCNNRGGYIRGPYSGNSNNNHRKEFLEKEIQSTVGYTLAEDNNLYEPLLDPMEETPCKGKKSSSCGITSFFKKIFFCKNNIVEIKRPKTAVVRVEPKTFFANERTLLQWLNTSVLLSTISITLLNFSNSYGFASGVIMAPVAIFFILYSFHIYLKRAEALINKEPINYTDKVGPGVLVITLTFALSTVVLLNIYSRLKGEV</sequence>
<organism evidence="9 10">
    <name type="scientific">Plasmodium coatneyi</name>
    <dbReference type="NCBI Taxonomy" id="208452"/>
    <lineage>
        <taxon>Eukaryota</taxon>
        <taxon>Sar</taxon>
        <taxon>Alveolata</taxon>
        <taxon>Apicomplexa</taxon>
        <taxon>Aconoidasida</taxon>
        <taxon>Haemosporida</taxon>
        <taxon>Plasmodiidae</taxon>
        <taxon>Plasmodium</taxon>
    </lineage>
</organism>
<dbReference type="InterPro" id="IPR018966">
    <property type="entry name" value="VTC_domain"/>
</dbReference>
<dbReference type="PANTHER" id="PTHR46140">
    <property type="entry name" value="VACUOLAR TRANSPORTER CHAPERONE 1-RELATED"/>
    <property type="match status" value="1"/>
</dbReference>
<evidence type="ECO:0000256" key="5">
    <source>
        <dbReference type="ARBA" id="ARBA00023136"/>
    </source>
</evidence>
<feature type="compositionally biased region" description="Basic and acidic residues" evidence="6">
    <location>
        <begin position="694"/>
        <end position="708"/>
    </location>
</feature>
<dbReference type="Gene3D" id="3.20.100.30">
    <property type="entry name" value="VTC, catalytic tunnel domain"/>
    <property type="match status" value="1"/>
</dbReference>
<evidence type="ECO:0000256" key="1">
    <source>
        <dbReference type="ARBA" id="ARBA00004128"/>
    </source>
</evidence>
<proteinExistence type="predicted"/>
<dbReference type="Pfam" id="PF03105">
    <property type="entry name" value="SPX"/>
    <property type="match status" value="1"/>
</dbReference>
<dbReference type="RefSeq" id="XP_019917554.1">
    <property type="nucleotide sequence ID" value="XM_020062163.1"/>
</dbReference>
<dbReference type="PROSITE" id="PS51382">
    <property type="entry name" value="SPX"/>
    <property type="match status" value="1"/>
</dbReference>
<feature type="transmembrane region" description="Helical" evidence="7">
    <location>
        <begin position="928"/>
        <end position="947"/>
    </location>
</feature>
<feature type="compositionally biased region" description="Basic and acidic residues" evidence="6">
    <location>
        <begin position="530"/>
        <end position="544"/>
    </location>
</feature>
<evidence type="ECO:0000313" key="10">
    <source>
        <dbReference type="Proteomes" id="UP000092716"/>
    </source>
</evidence>
<feature type="compositionally biased region" description="Basic and acidic residues" evidence="6">
    <location>
        <begin position="667"/>
        <end position="680"/>
    </location>
</feature>
<dbReference type="Proteomes" id="UP000092716">
    <property type="component" value="Chromosome 14"/>
</dbReference>
<gene>
    <name evidence="9" type="ORF">PCOAH_00053830</name>
</gene>
<dbReference type="AlphaFoldDB" id="A0A1B1E7W4"/>
<evidence type="ECO:0000256" key="3">
    <source>
        <dbReference type="ARBA" id="ARBA00022692"/>
    </source>
</evidence>
<dbReference type="GO" id="GO:0005774">
    <property type="term" value="C:vacuolar membrane"/>
    <property type="evidence" value="ECO:0007669"/>
    <property type="project" value="UniProtKB-SubCell"/>
</dbReference>
<feature type="region of interest" description="Disordered" evidence="6">
    <location>
        <begin position="508"/>
        <end position="544"/>
    </location>
</feature>
<evidence type="ECO:0000256" key="6">
    <source>
        <dbReference type="SAM" id="MobiDB-lite"/>
    </source>
</evidence>
<dbReference type="InterPro" id="IPR004331">
    <property type="entry name" value="SPX_dom"/>
</dbReference>
<keyword evidence="4 7" id="KW-1133">Transmembrane helix</keyword>
<keyword evidence="5 7" id="KW-0472">Membrane</keyword>
<evidence type="ECO:0000256" key="7">
    <source>
        <dbReference type="SAM" id="Phobius"/>
    </source>
</evidence>
<feature type="region of interest" description="Disordered" evidence="6">
    <location>
        <begin position="216"/>
        <end position="283"/>
    </location>
</feature>
<keyword evidence="2" id="KW-0926">Vacuole</keyword>
<keyword evidence="3 7" id="KW-0812">Transmembrane</keyword>
<feature type="compositionally biased region" description="Basic and acidic residues" evidence="6">
    <location>
        <begin position="240"/>
        <end position="256"/>
    </location>
</feature>
<dbReference type="InterPro" id="IPR003807">
    <property type="entry name" value="DUF202"/>
</dbReference>
<dbReference type="GeneID" id="30912117"/>
<dbReference type="KEGG" id="pcot:PCOAH_00053830"/>
<dbReference type="Pfam" id="PF02656">
    <property type="entry name" value="DUF202"/>
    <property type="match status" value="1"/>
</dbReference>
<feature type="compositionally biased region" description="Polar residues" evidence="6">
    <location>
        <begin position="258"/>
        <end position="270"/>
    </location>
</feature>
<feature type="compositionally biased region" description="Polar residues" evidence="6">
    <location>
        <begin position="216"/>
        <end position="227"/>
    </location>
</feature>
<accession>A0A1B1E7W4</accession>
<dbReference type="PANTHER" id="PTHR46140:SF1">
    <property type="entry name" value="VACUOLAR TRANSPORTER CHAPERONE COMPLEX SUBUNIT 4-RELATED"/>
    <property type="match status" value="1"/>
</dbReference>
<dbReference type="GO" id="GO:0006799">
    <property type="term" value="P:polyphosphate biosynthetic process"/>
    <property type="evidence" value="ECO:0007669"/>
    <property type="project" value="UniProtKB-ARBA"/>
</dbReference>